<dbReference type="Pfam" id="PF03816">
    <property type="entry name" value="LytR_cpsA_psr"/>
    <property type="match status" value="1"/>
</dbReference>
<dbReference type="InterPro" id="IPR050922">
    <property type="entry name" value="LytR/CpsA/Psr_CW_biosynth"/>
</dbReference>
<accession>A0ABZ1IHV5</accession>
<dbReference type="RefSeq" id="WP_326836325.1">
    <property type="nucleotide sequence ID" value="NZ_CP142149.1"/>
</dbReference>
<organism evidence="4 5">
    <name type="scientific">Amycolatopsis rhabdoformis</name>
    <dbReference type="NCBI Taxonomy" id="1448059"/>
    <lineage>
        <taxon>Bacteria</taxon>
        <taxon>Bacillati</taxon>
        <taxon>Actinomycetota</taxon>
        <taxon>Actinomycetes</taxon>
        <taxon>Pseudonocardiales</taxon>
        <taxon>Pseudonocardiaceae</taxon>
        <taxon>Amycolatopsis</taxon>
    </lineage>
</organism>
<dbReference type="InterPro" id="IPR004474">
    <property type="entry name" value="LytR_CpsA_psr"/>
</dbReference>
<evidence type="ECO:0000313" key="5">
    <source>
        <dbReference type="Proteomes" id="UP001330812"/>
    </source>
</evidence>
<keyword evidence="2" id="KW-0472">Membrane</keyword>
<dbReference type="Proteomes" id="UP001330812">
    <property type="component" value="Chromosome"/>
</dbReference>
<evidence type="ECO:0000256" key="2">
    <source>
        <dbReference type="SAM" id="Phobius"/>
    </source>
</evidence>
<name>A0ABZ1IHV5_9PSEU</name>
<feature type="transmembrane region" description="Helical" evidence="2">
    <location>
        <begin position="41"/>
        <end position="63"/>
    </location>
</feature>
<keyword evidence="2" id="KW-0812">Transmembrane</keyword>
<evidence type="ECO:0000259" key="3">
    <source>
        <dbReference type="Pfam" id="PF03816"/>
    </source>
</evidence>
<dbReference type="Gene3D" id="3.40.630.190">
    <property type="entry name" value="LCP protein"/>
    <property type="match status" value="1"/>
</dbReference>
<keyword evidence="5" id="KW-1185">Reference proteome</keyword>
<dbReference type="PANTHER" id="PTHR33392">
    <property type="entry name" value="POLYISOPRENYL-TEICHOIC ACID--PEPTIDOGLYCAN TEICHOIC ACID TRANSFERASE TAGU"/>
    <property type="match status" value="1"/>
</dbReference>
<comment type="similarity">
    <text evidence="1">Belongs to the LytR/CpsA/Psr (LCP) family.</text>
</comment>
<gene>
    <name evidence="4" type="ORF">VSH64_15670</name>
</gene>
<dbReference type="EMBL" id="CP142149">
    <property type="protein sequence ID" value="WSE33527.1"/>
    <property type="molecule type" value="Genomic_DNA"/>
</dbReference>
<feature type="domain" description="Cell envelope-related transcriptional attenuator" evidence="3">
    <location>
        <begin position="92"/>
        <end position="233"/>
    </location>
</feature>
<evidence type="ECO:0000256" key="1">
    <source>
        <dbReference type="ARBA" id="ARBA00006068"/>
    </source>
</evidence>
<protein>
    <submittedName>
        <fullName evidence="4">LCP family protein</fullName>
    </submittedName>
</protein>
<proteinExistence type="inferred from homology"/>
<evidence type="ECO:0000313" key="4">
    <source>
        <dbReference type="EMBL" id="WSE33527.1"/>
    </source>
</evidence>
<dbReference type="NCBIfam" id="TIGR00350">
    <property type="entry name" value="lytR_cpsA_psr"/>
    <property type="match status" value="1"/>
</dbReference>
<reference evidence="4 5" key="1">
    <citation type="journal article" date="2015" name="Int. J. Syst. Evol. Microbiol.">
        <title>Amycolatopsis rhabdoformis sp. nov., an actinomycete isolated from a tropical forest soil.</title>
        <authorList>
            <person name="Souza W.R."/>
            <person name="Silva R.E."/>
            <person name="Goodfellow M."/>
            <person name="Busarakam K."/>
            <person name="Figueiro F.S."/>
            <person name="Ferreira D."/>
            <person name="Rodrigues-Filho E."/>
            <person name="Moraes L.A.B."/>
            <person name="Zucchi T.D."/>
        </authorList>
    </citation>
    <scope>NUCLEOTIDE SEQUENCE [LARGE SCALE GENOMIC DNA]</scope>
    <source>
        <strain evidence="4 5">NCIMB 14900</strain>
    </source>
</reference>
<keyword evidence="2" id="KW-1133">Transmembrane helix</keyword>
<dbReference type="PANTHER" id="PTHR33392:SF6">
    <property type="entry name" value="POLYISOPRENYL-TEICHOIC ACID--PEPTIDOGLYCAN TEICHOIC ACID TRANSFERASE TAGU"/>
    <property type="match status" value="1"/>
</dbReference>
<sequence>MSSTERLIREAFEAEADLAVDPRHVLAELERRRARPRRRGLVVLTAAAVVIAAAVAVVVPRALDRAAPPPVASPGATTQNILVAGLDDNGTTDSLVLGHLGSGGSASAVSLPRDSWVDVPGLGMHKLNSAYSRGGATALVGAVQELTGTKVDHYVLVDMAGFDRLSAAVGGVPVCLRAATHDPISGASFGAGEQTLSGPSALAFLRQRHGLPHGDLDRITRLQAFLRSLATKVITSGKLADHEFLTTVRDAVRVDPGWNLLDLASRLGAVHNVRLATVPVRNTDLQGPEGAAIQVDPQQVRSFVREFTGSGAPPADGGSCVN</sequence>